<gene>
    <name evidence="1" type="ORF">J1N35_045870</name>
</gene>
<dbReference type="EMBL" id="JAIQCV010000013">
    <property type="protein sequence ID" value="KAH1033696.1"/>
    <property type="molecule type" value="Genomic_DNA"/>
</dbReference>
<keyword evidence="2" id="KW-1185">Reference proteome</keyword>
<evidence type="ECO:0000313" key="2">
    <source>
        <dbReference type="Proteomes" id="UP000828251"/>
    </source>
</evidence>
<dbReference type="Proteomes" id="UP000828251">
    <property type="component" value="Unassembled WGS sequence"/>
</dbReference>
<reference evidence="1 2" key="1">
    <citation type="journal article" date="2021" name="Plant Biotechnol. J.">
        <title>Multi-omics assisted identification of the key and species-specific regulatory components of drought-tolerant mechanisms in Gossypium stocksii.</title>
        <authorList>
            <person name="Yu D."/>
            <person name="Ke L."/>
            <person name="Zhang D."/>
            <person name="Wu Y."/>
            <person name="Sun Y."/>
            <person name="Mei J."/>
            <person name="Sun J."/>
            <person name="Sun Y."/>
        </authorList>
    </citation>
    <scope>NUCLEOTIDE SEQUENCE [LARGE SCALE GENOMIC DNA]</scope>
    <source>
        <strain evidence="2">cv. E1</strain>
        <tissue evidence="1">Leaf</tissue>
    </source>
</reference>
<comment type="caution">
    <text evidence="1">The sequence shown here is derived from an EMBL/GenBank/DDBJ whole genome shotgun (WGS) entry which is preliminary data.</text>
</comment>
<sequence>MFSHSQVAGAPKWSFLVIAQRLGLGTMEQLQKIQLQAPVFDARGNYKCHGGGVSLL</sequence>
<organism evidence="1 2">
    <name type="scientific">Gossypium stocksii</name>
    <dbReference type="NCBI Taxonomy" id="47602"/>
    <lineage>
        <taxon>Eukaryota</taxon>
        <taxon>Viridiplantae</taxon>
        <taxon>Streptophyta</taxon>
        <taxon>Embryophyta</taxon>
        <taxon>Tracheophyta</taxon>
        <taxon>Spermatophyta</taxon>
        <taxon>Magnoliopsida</taxon>
        <taxon>eudicotyledons</taxon>
        <taxon>Gunneridae</taxon>
        <taxon>Pentapetalae</taxon>
        <taxon>rosids</taxon>
        <taxon>malvids</taxon>
        <taxon>Malvales</taxon>
        <taxon>Malvaceae</taxon>
        <taxon>Malvoideae</taxon>
        <taxon>Gossypium</taxon>
    </lineage>
</organism>
<name>A0A9D3ZHE8_9ROSI</name>
<proteinExistence type="predicted"/>
<evidence type="ECO:0000313" key="1">
    <source>
        <dbReference type="EMBL" id="KAH1033696.1"/>
    </source>
</evidence>
<accession>A0A9D3ZHE8</accession>
<protein>
    <submittedName>
        <fullName evidence="1">Uncharacterized protein</fullName>
    </submittedName>
</protein>
<dbReference type="AlphaFoldDB" id="A0A9D3ZHE8"/>